<name>A0ACB8D6P6_DERSI</name>
<organism evidence="1 2">
    <name type="scientific">Dermacentor silvarum</name>
    <name type="common">Tick</name>
    <dbReference type="NCBI Taxonomy" id="543639"/>
    <lineage>
        <taxon>Eukaryota</taxon>
        <taxon>Metazoa</taxon>
        <taxon>Ecdysozoa</taxon>
        <taxon>Arthropoda</taxon>
        <taxon>Chelicerata</taxon>
        <taxon>Arachnida</taxon>
        <taxon>Acari</taxon>
        <taxon>Parasitiformes</taxon>
        <taxon>Ixodida</taxon>
        <taxon>Ixodoidea</taxon>
        <taxon>Ixodidae</taxon>
        <taxon>Rhipicephalinae</taxon>
        <taxon>Dermacentor</taxon>
    </lineage>
</organism>
<evidence type="ECO:0000313" key="2">
    <source>
        <dbReference type="Proteomes" id="UP000821865"/>
    </source>
</evidence>
<sequence length="543" mass="63111">MPRQRREKTDDQIAAEKRRRADARRLKRAQETSEQRAERLAQDRESRRTRRQQDTDQVRDARIVSDREAKRAYRAAEETPEARAERVIKGRQAQRKRWETETPEDDAQRRGKDREAKRARHQWETFFSTYTNGTYGGSDYIYHQGLVAKMLLELFESKSVGENGLRYLVAWSIYRQLVTYTVPTRLFGNRPLNYRHVQKTCYELVGKVMNLAVKSPYFRSQPYPDARQDRLFPTWIKALSLSSHYIWADQTTLLYDEETINAYYIFDFNTLVIPPGIIQRPFFYPYGPLGLNYGGLGAIVAHEIMHAFDVKGITVDEAQRSWISTDIIKEYTKRALCLRQSHRSVESGGHSLPRHGFLKDDTKEGRDHVWIILPFICLLVVVLGVSCSIFLITSMISEQSPGEAIITGDTLATFHVKTKTTPDIERAPEEQELWSPPTPVSTSPAPARIVPPRPTSHSEVCTSFLCRYAGQWLRSKIDHSANPCKDFYRFVCGSFRGYDEFSHDGHPFPFNLYHYRRHRFRLTCARCTTLSSVKNVVLYFRTW</sequence>
<reference evidence="1" key="1">
    <citation type="submission" date="2020-05" db="EMBL/GenBank/DDBJ databases">
        <title>Large-scale comparative analyses of tick genomes elucidate their genetic diversity and vector capacities.</title>
        <authorList>
            <person name="Jia N."/>
            <person name="Wang J."/>
            <person name="Shi W."/>
            <person name="Du L."/>
            <person name="Sun Y."/>
            <person name="Zhan W."/>
            <person name="Jiang J."/>
            <person name="Wang Q."/>
            <person name="Zhang B."/>
            <person name="Ji P."/>
            <person name="Sakyi L.B."/>
            <person name="Cui X."/>
            <person name="Yuan T."/>
            <person name="Jiang B."/>
            <person name="Yang W."/>
            <person name="Lam T.T.-Y."/>
            <person name="Chang Q."/>
            <person name="Ding S."/>
            <person name="Wang X."/>
            <person name="Zhu J."/>
            <person name="Ruan X."/>
            <person name="Zhao L."/>
            <person name="Wei J."/>
            <person name="Que T."/>
            <person name="Du C."/>
            <person name="Cheng J."/>
            <person name="Dai P."/>
            <person name="Han X."/>
            <person name="Huang E."/>
            <person name="Gao Y."/>
            <person name="Liu J."/>
            <person name="Shao H."/>
            <person name="Ye R."/>
            <person name="Li L."/>
            <person name="Wei W."/>
            <person name="Wang X."/>
            <person name="Wang C."/>
            <person name="Yang T."/>
            <person name="Huo Q."/>
            <person name="Li W."/>
            <person name="Guo W."/>
            <person name="Chen H."/>
            <person name="Zhou L."/>
            <person name="Ni X."/>
            <person name="Tian J."/>
            <person name="Zhou Y."/>
            <person name="Sheng Y."/>
            <person name="Liu T."/>
            <person name="Pan Y."/>
            <person name="Xia L."/>
            <person name="Li J."/>
            <person name="Zhao F."/>
            <person name="Cao W."/>
        </authorList>
    </citation>
    <scope>NUCLEOTIDE SEQUENCE</scope>
    <source>
        <strain evidence="1">Dsil-2018</strain>
    </source>
</reference>
<accession>A0ACB8D6P6</accession>
<proteinExistence type="predicted"/>
<evidence type="ECO:0000313" key="1">
    <source>
        <dbReference type="EMBL" id="KAH7959924.1"/>
    </source>
</evidence>
<keyword evidence="2" id="KW-1185">Reference proteome</keyword>
<gene>
    <name evidence="1" type="ORF">HPB49_015055</name>
</gene>
<protein>
    <submittedName>
        <fullName evidence="1">Uncharacterized protein</fullName>
    </submittedName>
</protein>
<dbReference type="Proteomes" id="UP000821865">
    <property type="component" value="Chromosome 3"/>
</dbReference>
<dbReference type="EMBL" id="CM023472">
    <property type="protein sequence ID" value="KAH7959924.1"/>
    <property type="molecule type" value="Genomic_DNA"/>
</dbReference>
<comment type="caution">
    <text evidence="1">The sequence shown here is derived from an EMBL/GenBank/DDBJ whole genome shotgun (WGS) entry which is preliminary data.</text>
</comment>